<reference evidence="10 11" key="1">
    <citation type="submission" date="2018-06" db="EMBL/GenBank/DDBJ databases">
        <title>Genome sequencing of Oceanotoga sp. sy52.</title>
        <authorList>
            <person name="Mori K."/>
        </authorList>
    </citation>
    <scope>NUCLEOTIDE SEQUENCE [LARGE SCALE GENOMIC DNA]</scope>
    <source>
        <strain evidence="11">sy52</strain>
    </source>
</reference>
<dbReference type="InParanoid" id="A0A7G1G1T8"/>
<comment type="similarity">
    <text evidence="6">Belongs to the ABC-4 integral membrane protein family.</text>
</comment>
<evidence type="ECO:0000256" key="6">
    <source>
        <dbReference type="ARBA" id="ARBA00038076"/>
    </source>
</evidence>
<dbReference type="GO" id="GO:0022857">
    <property type="term" value="F:transmembrane transporter activity"/>
    <property type="evidence" value="ECO:0007669"/>
    <property type="project" value="TreeGrafter"/>
</dbReference>
<name>A0A7G1G1T8_9BACT</name>
<evidence type="ECO:0000313" key="10">
    <source>
        <dbReference type="EMBL" id="BBE30118.1"/>
    </source>
</evidence>
<feature type="domain" description="ABC3 transporter permease C-terminal" evidence="8">
    <location>
        <begin position="788"/>
        <end position="903"/>
    </location>
</feature>
<evidence type="ECO:0000256" key="2">
    <source>
        <dbReference type="ARBA" id="ARBA00022475"/>
    </source>
</evidence>
<dbReference type="Pfam" id="PF02687">
    <property type="entry name" value="FtsX"/>
    <property type="match status" value="2"/>
</dbReference>
<dbReference type="Proteomes" id="UP000516361">
    <property type="component" value="Chromosome"/>
</dbReference>
<organism evidence="10 11">
    <name type="scientific">Tepiditoga spiralis</name>
    <dbReference type="NCBI Taxonomy" id="2108365"/>
    <lineage>
        <taxon>Bacteria</taxon>
        <taxon>Thermotogati</taxon>
        <taxon>Thermotogota</taxon>
        <taxon>Thermotogae</taxon>
        <taxon>Petrotogales</taxon>
        <taxon>Petrotogaceae</taxon>
        <taxon>Tepiditoga</taxon>
    </lineage>
</organism>
<evidence type="ECO:0000256" key="5">
    <source>
        <dbReference type="ARBA" id="ARBA00023136"/>
    </source>
</evidence>
<feature type="transmembrane region" description="Helical" evidence="7">
    <location>
        <begin position="530"/>
        <end position="551"/>
    </location>
</feature>
<dbReference type="PANTHER" id="PTHR30572">
    <property type="entry name" value="MEMBRANE COMPONENT OF TRANSPORTER-RELATED"/>
    <property type="match status" value="1"/>
</dbReference>
<feature type="transmembrane region" description="Helical" evidence="7">
    <location>
        <begin position="829"/>
        <end position="855"/>
    </location>
</feature>
<evidence type="ECO:0000256" key="1">
    <source>
        <dbReference type="ARBA" id="ARBA00004651"/>
    </source>
</evidence>
<dbReference type="InterPro" id="IPR050250">
    <property type="entry name" value="Macrolide_Exporter_MacB"/>
</dbReference>
<evidence type="ECO:0000256" key="4">
    <source>
        <dbReference type="ARBA" id="ARBA00022989"/>
    </source>
</evidence>
<keyword evidence="2" id="KW-1003">Cell membrane</keyword>
<feature type="transmembrane region" description="Helical" evidence="7">
    <location>
        <begin position="451"/>
        <end position="468"/>
    </location>
</feature>
<dbReference type="GO" id="GO:0005886">
    <property type="term" value="C:plasma membrane"/>
    <property type="evidence" value="ECO:0007669"/>
    <property type="project" value="UniProtKB-SubCell"/>
</dbReference>
<keyword evidence="4 7" id="KW-1133">Transmembrane helix</keyword>
<evidence type="ECO:0000259" key="9">
    <source>
        <dbReference type="Pfam" id="PF12704"/>
    </source>
</evidence>
<feature type="transmembrane region" description="Helical" evidence="7">
    <location>
        <begin position="431"/>
        <end position="446"/>
    </location>
</feature>
<evidence type="ECO:0000259" key="8">
    <source>
        <dbReference type="Pfam" id="PF02687"/>
    </source>
</evidence>
<dbReference type="EMBL" id="AP018712">
    <property type="protein sequence ID" value="BBE30118.1"/>
    <property type="molecule type" value="Genomic_DNA"/>
</dbReference>
<feature type="domain" description="ABC3 transporter permease C-terminal" evidence="8">
    <location>
        <begin position="261"/>
        <end position="392"/>
    </location>
</feature>
<dbReference type="Pfam" id="PF12704">
    <property type="entry name" value="MacB_PCD"/>
    <property type="match status" value="1"/>
</dbReference>
<dbReference type="AlphaFoldDB" id="A0A7G1G1T8"/>
<proteinExistence type="inferred from homology"/>
<feature type="transmembrane region" description="Helical" evidence="7">
    <location>
        <begin position="306"/>
        <end position="329"/>
    </location>
</feature>
<feature type="transmembrane region" description="Helical" evidence="7">
    <location>
        <begin position="256"/>
        <end position="279"/>
    </location>
</feature>
<feature type="transmembrane region" description="Helical" evidence="7">
    <location>
        <begin position="366"/>
        <end position="388"/>
    </location>
</feature>
<feature type="transmembrane region" description="Helical" evidence="7">
    <location>
        <begin position="409"/>
        <end position="425"/>
    </location>
</feature>
<dbReference type="KEGG" id="ocy:OSSY52_02590"/>
<evidence type="ECO:0000256" key="7">
    <source>
        <dbReference type="SAM" id="Phobius"/>
    </source>
</evidence>
<feature type="domain" description="MacB-like periplasmic core" evidence="9">
    <location>
        <begin position="2"/>
        <end position="196"/>
    </location>
</feature>
<gene>
    <name evidence="10" type="ORF">OSSY52_02590</name>
</gene>
<evidence type="ECO:0000256" key="3">
    <source>
        <dbReference type="ARBA" id="ARBA00022692"/>
    </source>
</evidence>
<feature type="transmembrane region" description="Helical" evidence="7">
    <location>
        <begin position="480"/>
        <end position="503"/>
    </location>
</feature>
<dbReference type="InterPro" id="IPR003838">
    <property type="entry name" value="ABC3_permease_C"/>
</dbReference>
<feature type="transmembrane region" description="Helical" evidence="7">
    <location>
        <begin position="875"/>
        <end position="893"/>
    </location>
</feature>
<keyword evidence="5 7" id="KW-0472">Membrane</keyword>
<accession>A0A7G1G1T8</accession>
<evidence type="ECO:0008006" key="12">
    <source>
        <dbReference type="Google" id="ProtNLM"/>
    </source>
</evidence>
<sequence>MVLGSMIGMAFIIGALGINDSFNNYVYENIEKYFGEVDEVLFSGTGIKEKSIKPFLEELKEKKLIDGVIPIYQTTYPISKKGNLKSLKLSEIKQVGFVGMDYSKLKNFGSTKINIPDEFLDLKDNEAIITKDLSKTLNIKVGDSIEVIQGKDTLSFLFPKTYKVKKIVDLKGILNYRGRHAEGVNGSVFLTLNSARQGKKFPTGTYTDFLISNTGGIIEGNSHTKEIKKIYNKYKNLPSITYSKDNQIQKLSGGEIAAIFIFFSGFAIISGGILIINMYSMMVDERKRELGILRAIGVQKTGIRNIIFYESILYTLFSVPIGIFTGIFLSKFTFSNIAEVSSSIASSNIVQSIPTFNSYHITLNSIYIGVLLGIIIPISITYFYTLIISKLNVVEAIKNIKNIREKNSLFNYILFFILSIAFLFININYVRYTSISFLILLFPYILKKKNNLLKSITPLITLLLPFLFKSDEILMLSSKSILILISIILLTINNFIIFEKIFLSIKIKKMIPILKIALTYPMREKKKTGLIVSLYGIVIFVIVVVTILPYLQTQKLALEKDSLFAGFDGVVVEMPGGFIPIKLNSKELNSLDSIKTAGEFYMLTAGKNNIEIPLIFGSNEFFSFNKLKIKDKIPELSNKTDREIWNFIYNNTGFAIVPQNYIDGMNDIKLELGKTYSFNLNKITFIPGSKPESQSTGKGAVSFKIAAIISNVSDTLAIGPLLSVKNLNIQNFKNDGIHGYYFALSNNKNAKKDLTKYLKQKNQFFIFVDDIIDIGLKVTSGIVKIINSFLYFGLIVGILSISITTIKSVEERKRIIGMMKAIGYTNNMIFGVFFIESTFVILTGIIIGIVSGIITSYQIYKVFFSNLSFKLPMKSLLLMGLIFYIISIIFTFFPARKASKISPAESMKVMD</sequence>
<dbReference type="InterPro" id="IPR025857">
    <property type="entry name" value="MacB_PCD"/>
</dbReference>
<dbReference type="PANTHER" id="PTHR30572:SF4">
    <property type="entry name" value="ABC TRANSPORTER PERMEASE YTRF"/>
    <property type="match status" value="1"/>
</dbReference>
<keyword evidence="11" id="KW-1185">Reference proteome</keyword>
<protein>
    <recommendedName>
        <fullName evidence="12">ABC transporter permease</fullName>
    </recommendedName>
</protein>
<keyword evidence="3 7" id="KW-0812">Transmembrane</keyword>
<comment type="subcellular location">
    <subcellularLocation>
        <location evidence="1">Cell membrane</location>
        <topology evidence="1">Multi-pass membrane protein</topology>
    </subcellularLocation>
</comment>
<evidence type="ECO:0000313" key="11">
    <source>
        <dbReference type="Proteomes" id="UP000516361"/>
    </source>
</evidence>
<feature type="transmembrane region" description="Helical" evidence="7">
    <location>
        <begin position="789"/>
        <end position="809"/>
    </location>
</feature>